<reference evidence="4" key="1">
    <citation type="journal article" date="2019" name="Int. J. Syst. Evol. Microbiol.">
        <title>The Global Catalogue of Microorganisms (GCM) 10K type strain sequencing project: providing services to taxonomists for standard genome sequencing and annotation.</title>
        <authorList>
            <consortium name="The Broad Institute Genomics Platform"/>
            <consortium name="The Broad Institute Genome Sequencing Center for Infectious Disease"/>
            <person name="Wu L."/>
            <person name="Ma J."/>
        </authorList>
    </citation>
    <scope>NUCLEOTIDE SEQUENCE [LARGE SCALE GENOMIC DNA]</scope>
    <source>
        <strain evidence="4">CGMCC 4.7277</strain>
    </source>
</reference>
<feature type="domain" description="PLD phosphodiesterase" evidence="2">
    <location>
        <begin position="201"/>
        <end position="228"/>
    </location>
</feature>
<feature type="domain" description="PLD phosphodiesterase" evidence="2">
    <location>
        <begin position="464"/>
        <end position="491"/>
    </location>
</feature>
<protein>
    <submittedName>
        <fullName evidence="3">Phosphatidylserine/phosphatidylglycerophosphate/ cardiolipin synthase family protein</fullName>
    </submittedName>
</protein>
<feature type="compositionally biased region" description="Low complexity" evidence="1">
    <location>
        <begin position="1"/>
        <end position="12"/>
    </location>
</feature>
<dbReference type="CDD" id="cd09113">
    <property type="entry name" value="PLDc_ymdC_like_2"/>
    <property type="match status" value="1"/>
</dbReference>
<feature type="region of interest" description="Disordered" evidence="1">
    <location>
        <begin position="1"/>
        <end position="28"/>
    </location>
</feature>
<evidence type="ECO:0000313" key="3">
    <source>
        <dbReference type="EMBL" id="MFC5522945.1"/>
    </source>
</evidence>
<dbReference type="Gene3D" id="3.30.870.10">
    <property type="entry name" value="Endonuclease Chain A"/>
    <property type="match status" value="2"/>
</dbReference>
<dbReference type="InterPro" id="IPR001736">
    <property type="entry name" value="PLipase_D/transphosphatidylase"/>
</dbReference>
<dbReference type="EMBL" id="JBHSMX010000060">
    <property type="protein sequence ID" value="MFC5522945.1"/>
    <property type="molecule type" value="Genomic_DNA"/>
</dbReference>
<name>A0ABW0QDS9_9BURK</name>
<dbReference type="SMART" id="SM00155">
    <property type="entry name" value="PLDc"/>
    <property type="match status" value="2"/>
</dbReference>
<gene>
    <name evidence="3" type="ORF">ACFPP7_18815</name>
</gene>
<organism evidence="3 4">
    <name type="scientific">Polaromonas jejuensis</name>
    <dbReference type="NCBI Taxonomy" id="457502"/>
    <lineage>
        <taxon>Bacteria</taxon>
        <taxon>Pseudomonadati</taxon>
        <taxon>Pseudomonadota</taxon>
        <taxon>Betaproteobacteria</taxon>
        <taxon>Burkholderiales</taxon>
        <taxon>Comamonadaceae</taxon>
        <taxon>Polaromonas</taxon>
    </lineage>
</organism>
<dbReference type="Proteomes" id="UP001596084">
    <property type="component" value="Unassembled WGS sequence"/>
</dbReference>
<sequence>MPTAAVSSNSPSNSPPASPTAPSRPVSLSRQHSTGLRWLGVLLLGCWLGGCASLPSEVERPLSRALENPSETYLGQRVEARAAQAKTGNDSGFALVGNAELAFTSRMTLIKAAQKTLDLQYYAIFADDTTERLFEALREAANRGVRIRILLDDFNTSGKNAQVLKLAFEKNFELRLFNPLPGGRGSMFFRVLGNLKDVGRMQRRMHNKIFVADNAVAITGGRNLGEPYFGQSEGINFVDIDVLAAGRIARDLSRSFDQYWNNPLAYPVQSLMTARDIEALKSQPPAATANSSSLEDPAVLASATQPATSPANTSTTAVSALPDSTNLRLLSWTWASSVMLTDKPSKIAADADTADESQDTTVDGLLQLMSQAQTELLIVSPYFVPGKRMMQQFADLRQRGVRIRVLTNSLASNDVPAAHVGYARYREALLAMGVDMYEMRAEQKGSISNFGLAAGSTGGSSGGSRASLHAKVVVVDSHWLVVGSMNLDLRSQLKNSETAIVIRKRALAAEATRMIEPALASGAWHVELVDGQLVWRAPQDSGREDSRKEPDASLGLKLMLRLIAPFAPDEML</sequence>
<dbReference type="PANTHER" id="PTHR21248">
    <property type="entry name" value="CARDIOLIPIN SYNTHASE"/>
    <property type="match status" value="1"/>
</dbReference>
<dbReference type="CDD" id="cd09111">
    <property type="entry name" value="PLDc_ymdC_like_1"/>
    <property type="match status" value="1"/>
</dbReference>
<dbReference type="PANTHER" id="PTHR21248:SF12">
    <property type="entry name" value="CARDIOLIPIN SYNTHASE C"/>
    <property type="match status" value="1"/>
</dbReference>
<keyword evidence="4" id="KW-1185">Reference proteome</keyword>
<dbReference type="PROSITE" id="PS50035">
    <property type="entry name" value="PLD"/>
    <property type="match status" value="2"/>
</dbReference>
<comment type="caution">
    <text evidence="3">The sequence shown here is derived from an EMBL/GenBank/DDBJ whole genome shotgun (WGS) entry which is preliminary data.</text>
</comment>
<feature type="compositionally biased region" description="Low complexity" evidence="1">
    <location>
        <begin position="301"/>
        <end position="318"/>
    </location>
</feature>
<accession>A0ABW0QDS9</accession>
<dbReference type="InterPro" id="IPR025202">
    <property type="entry name" value="PLD-like_dom"/>
</dbReference>
<dbReference type="Pfam" id="PF13091">
    <property type="entry name" value="PLDc_2"/>
    <property type="match status" value="2"/>
</dbReference>
<dbReference type="SUPFAM" id="SSF56024">
    <property type="entry name" value="Phospholipase D/nuclease"/>
    <property type="match status" value="2"/>
</dbReference>
<dbReference type="RefSeq" id="WP_068835348.1">
    <property type="nucleotide sequence ID" value="NZ_JBHSMX010000060.1"/>
</dbReference>
<proteinExistence type="predicted"/>
<evidence type="ECO:0000256" key="1">
    <source>
        <dbReference type="SAM" id="MobiDB-lite"/>
    </source>
</evidence>
<evidence type="ECO:0000259" key="2">
    <source>
        <dbReference type="PROSITE" id="PS50035"/>
    </source>
</evidence>
<feature type="region of interest" description="Disordered" evidence="1">
    <location>
        <begin position="283"/>
        <end position="318"/>
    </location>
</feature>
<evidence type="ECO:0000313" key="4">
    <source>
        <dbReference type="Proteomes" id="UP001596084"/>
    </source>
</evidence>